<dbReference type="AlphaFoldDB" id="A0A9W9ZC21"/>
<evidence type="ECO:0000256" key="1">
    <source>
        <dbReference type="SAM" id="MobiDB-lite"/>
    </source>
</evidence>
<dbReference type="Proteomes" id="UP001163046">
    <property type="component" value="Unassembled WGS sequence"/>
</dbReference>
<accession>A0A9W9ZC21</accession>
<name>A0A9W9ZC21_9CNID</name>
<evidence type="ECO:0000313" key="2">
    <source>
        <dbReference type="EMBL" id="KAJ7377813.1"/>
    </source>
</evidence>
<dbReference type="OrthoDB" id="5983618at2759"/>
<proteinExistence type="predicted"/>
<dbReference type="EMBL" id="MU826372">
    <property type="protein sequence ID" value="KAJ7377813.1"/>
    <property type="molecule type" value="Genomic_DNA"/>
</dbReference>
<comment type="caution">
    <text evidence="2">The sequence shown here is derived from an EMBL/GenBank/DDBJ whole genome shotgun (WGS) entry which is preliminary data.</text>
</comment>
<organism evidence="2 3">
    <name type="scientific">Desmophyllum pertusum</name>
    <dbReference type="NCBI Taxonomy" id="174260"/>
    <lineage>
        <taxon>Eukaryota</taxon>
        <taxon>Metazoa</taxon>
        <taxon>Cnidaria</taxon>
        <taxon>Anthozoa</taxon>
        <taxon>Hexacorallia</taxon>
        <taxon>Scleractinia</taxon>
        <taxon>Caryophylliina</taxon>
        <taxon>Caryophylliidae</taxon>
        <taxon>Desmophyllum</taxon>
    </lineage>
</organism>
<gene>
    <name evidence="2" type="ORF">OS493_026380</name>
</gene>
<keyword evidence="3" id="KW-1185">Reference proteome</keyword>
<sequence>MAMDTATQAKNMSGQRKREAQIALHNATNAHSDAMQVHREAEIALDAAMEFKENATMVLQQTQDAISNVSAGINTVARVNNMTNEATTIANEVRAMNMPVSLQTIQNLTTDILNTNVSQQW</sequence>
<reference evidence="2" key="1">
    <citation type="submission" date="2023-01" db="EMBL/GenBank/DDBJ databases">
        <title>Genome assembly of the deep-sea coral Lophelia pertusa.</title>
        <authorList>
            <person name="Herrera S."/>
            <person name="Cordes E."/>
        </authorList>
    </citation>
    <scope>NUCLEOTIDE SEQUENCE</scope>
    <source>
        <strain evidence="2">USNM1676648</strain>
        <tissue evidence="2">Polyp</tissue>
    </source>
</reference>
<evidence type="ECO:0000313" key="3">
    <source>
        <dbReference type="Proteomes" id="UP001163046"/>
    </source>
</evidence>
<feature type="compositionally biased region" description="Polar residues" evidence="1">
    <location>
        <begin position="1"/>
        <end position="14"/>
    </location>
</feature>
<feature type="region of interest" description="Disordered" evidence="1">
    <location>
        <begin position="1"/>
        <end position="35"/>
    </location>
</feature>
<protein>
    <submittedName>
        <fullName evidence="2">Uncharacterized protein</fullName>
    </submittedName>
</protein>